<keyword evidence="3" id="KW-0539">Nucleus</keyword>
<comment type="subcellular location">
    <subcellularLocation>
        <location evidence="1">Nucleus</location>
    </subcellularLocation>
</comment>
<comment type="similarity">
    <text evidence="4">Belongs to the DONSON family.</text>
</comment>
<dbReference type="GO" id="GO:0005634">
    <property type="term" value="C:nucleus"/>
    <property type="evidence" value="ECO:0007669"/>
    <property type="project" value="UniProtKB-SubCell"/>
</dbReference>
<evidence type="ECO:0000256" key="2">
    <source>
        <dbReference type="ARBA" id="ARBA00022473"/>
    </source>
</evidence>
<feature type="region of interest" description="Disordered" evidence="5">
    <location>
        <begin position="280"/>
        <end position="301"/>
    </location>
</feature>
<evidence type="ECO:0000256" key="5">
    <source>
        <dbReference type="SAM" id="MobiDB-lite"/>
    </source>
</evidence>
<keyword evidence="2" id="KW-0217">Developmental protein</keyword>
<gene>
    <name evidence="6" type="ORF">GGH94_003509</name>
</gene>
<name>A0A9W8M5P0_9FUNG</name>
<feature type="region of interest" description="Disordered" evidence="5">
    <location>
        <begin position="207"/>
        <end position="258"/>
    </location>
</feature>
<sequence length="635" mass="68024">MSTGSSLADLKASAKRQQQRRQQEQKAGQKRKRDTATGLPTPAHSANSEPKTKGIDAYFKTSTNTSQYKPLQRTHSAATSQSSSNLSVALAQSLHHSTSSSPFAAAPRVLRHNPFDIIKHEISLSQGDNASVICLDSVDDGSGQRQLVVVGASGDLSDSEPEDSAAADHGVQQDGWSDSERELDENDPSLYKVLPYISSSQALSAPNMHMSDANGGRPIPPGKAVGGLLKSPSMMQVDDEDGWGNPSAPSSSPCLDRLRLDSAGSTADSGALQQSIDLGGAAAEESRPSTSNNAQLAFSKPPESLSLRTHVSVTADRPLKELECLCDDDSFLSLTSLSGRDQGPLTRIADALVHYEIIGSQASPLTSSAKPTQPATDVGGAPSIQVQQALASLYHLQLESPTKYPFIYLQARDYCVVFKIVASSSGVRRVAVVSQSYLGLRKLLRGEGVEFSLPLAPKVRTWSEIPGTHETSGAVDSSDRWLLQTTSFDKSWRSALLIMDGPNVDGLFRHLRSLALDTARLYAPNPFLNSTMRRATLRFSSAVAYEDKSSEHMDVGNRTTKSLFKLDAIGVVFPSAWSAMLMALAELLGVSGEEFCVAAKELSDTAHLNMFVSKQGGSVAGKKRVEYSNGTFTYS</sequence>
<feature type="region of interest" description="Disordered" evidence="5">
    <location>
        <begin position="153"/>
        <end position="184"/>
    </location>
</feature>
<evidence type="ECO:0000256" key="3">
    <source>
        <dbReference type="ARBA" id="ARBA00023242"/>
    </source>
</evidence>
<proteinExistence type="inferred from homology"/>
<evidence type="ECO:0000256" key="1">
    <source>
        <dbReference type="ARBA" id="ARBA00004123"/>
    </source>
</evidence>
<keyword evidence="7" id="KW-1185">Reference proteome</keyword>
<feature type="region of interest" description="Disordered" evidence="5">
    <location>
        <begin position="1"/>
        <end position="80"/>
    </location>
</feature>
<dbReference type="PANTHER" id="PTHR12972">
    <property type="entry name" value="DOWNSTREAM NEIGHBOR OF SON"/>
    <property type="match status" value="1"/>
</dbReference>
<evidence type="ECO:0000313" key="7">
    <source>
        <dbReference type="Proteomes" id="UP001140074"/>
    </source>
</evidence>
<dbReference type="GO" id="GO:0033260">
    <property type="term" value="P:nuclear DNA replication"/>
    <property type="evidence" value="ECO:0007669"/>
    <property type="project" value="TreeGrafter"/>
</dbReference>
<organism evidence="6 7">
    <name type="scientific">Coemansia aciculifera</name>
    <dbReference type="NCBI Taxonomy" id="417176"/>
    <lineage>
        <taxon>Eukaryota</taxon>
        <taxon>Fungi</taxon>
        <taxon>Fungi incertae sedis</taxon>
        <taxon>Zoopagomycota</taxon>
        <taxon>Kickxellomycotina</taxon>
        <taxon>Kickxellomycetes</taxon>
        <taxon>Kickxellales</taxon>
        <taxon>Kickxellaceae</taxon>
        <taxon>Coemansia</taxon>
    </lineage>
</organism>
<evidence type="ECO:0000313" key="6">
    <source>
        <dbReference type="EMBL" id="KAJ2863564.1"/>
    </source>
</evidence>
<dbReference type="AlphaFoldDB" id="A0A9W8M5P0"/>
<protein>
    <submittedName>
        <fullName evidence="6">Uncharacterized protein</fullName>
    </submittedName>
</protein>
<evidence type="ECO:0000256" key="4">
    <source>
        <dbReference type="ARBA" id="ARBA00025806"/>
    </source>
</evidence>
<dbReference type="EMBL" id="JANBUY010000118">
    <property type="protein sequence ID" value="KAJ2863564.1"/>
    <property type="molecule type" value="Genomic_DNA"/>
</dbReference>
<dbReference type="Proteomes" id="UP001140074">
    <property type="component" value="Unassembled WGS sequence"/>
</dbReference>
<reference evidence="6" key="1">
    <citation type="submission" date="2022-07" db="EMBL/GenBank/DDBJ databases">
        <title>Phylogenomic reconstructions and comparative analyses of Kickxellomycotina fungi.</title>
        <authorList>
            <person name="Reynolds N.K."/>
            <person name="Stajich J.E."/>
            <person name="Barry K."/>
            <person name="Grigoriev I.V."/>
            <person name="Crous P."/>
            <person name="Smith M.E."/>
        </authorList>
    </citation>
    <scope>NUCLEOTIDE SEQUENCE</scope>
    <source>
        <strain evidence="6">RSA 476</strain>
    </source>
</reference>
<dbReference type="InterPro" id="IPR024861">
    <property type="entry name" value="Donson"/>
</dbReference>
<feature type="compositionally biased region" description="Polar residues" evidence="5">
    <location>
        <begin position="60"/>
        <end position="75"/>
    </location>
</feature>
<comment type="caution">
    <text evidence="6">The sequence shown here is derived from an EMBL/GenBank/DDBJ whole genome shotgun (WGS) entry which is preliminary data.</text>
</comment>
<accession>A0A9W8M5P0</accession>
<dbReference type="PANTHER" id="PTHR12972:SF0">
    <property type="entry name" value="PROTEIN DOWNSTREAM NEIGHBOR OF SON"/>
    <property type="match status" value="1"/>
</dbReference>